<keyword evidence="2 9" id="KW-0813">Transport</keyword>
<organism evidence="11 12">
    <name type="scientific">Arboricoccus pini</name>
    <dbReference type="NCBI Taxonomy" id="1963835"/>
    <lineage>
        <taxon>Bacteria</taxon>
        <taxon>Pseudomonadati</taxon>
        <taxon>Pseudomonadota</taxon>
        <taxon>Alphaproteobacteria</taxon>
        <taxon>Geminicoccales</taxon>
        <taxon>Geminicoccaceae</taxon>
        <taxon>Arboricoccus</taxon>
    </lineage>
</organism>
<dbReference type="GO" id="GO:0043953">
    <property type="term" value="P:protein transport by the Tat complex"/>
    <property type="evidence" value="ECO:0007669"/>
    <property type="project" value="UniProtKB-UniRule"/>
</dbReference>
<sequence length="181" mass="19909">MLDMSWSEILVIMVVALIVIGPKDLPKVIREVGKWTGKARSIARDFQRSFDDMVREAELDEIRQSLDKARPSNLKNTIRDMVDPDGELKRAFDLKEGPAKPVEGAPKAEASKAIEAGPPEHLPGSPPPETVASDKDPTIDAPRYQPAAPDKTSPEPEDTIMASTERESVSLPHHVEDKKPS</sequence>
<protein>
    <recommendedName>
        <fullName evidence="9">Sec-independent protein translocase protein TatB</fullName>
    </recommendedName>
</protein>
<dbReference type="RefSeq" id="WP_088560124.1">
    <property type="nucleotide sequence ID" value="NZ_FYEH01000002.1"/>
</dbReference>
<keyword evidence="12" id="KW-1185">Reference proteome</keyword>
<dbReference type="GO" id="GO:0008320">
    <property type="term" value="F:protein transmembrane transporter activity"/>
    <property type="evidence" value="ECO:0007669"/>
    <property type="project" value="UniProtKB-UniRule"/>
</dbReference>
<accession>A0A212QPZ2</accession>
<evidence type="ECO:0000256" key="5">
    <source>
        <dbReference type="ARBA" id="ARBA00022927"/>
    </source>
</evidence>
<evidence type="ECO:0000256" key="2">
    <source>
        <dbReference type="ARBA" id="ARBA00022448"/>
    </source>
</evidence>
<dbReference type="Proteomes" id="UP000197065">
    <property type="component" value="Unassembled WGS sequence"/>
</dbReference>
<dbReference type="InterPro" id="IPR018448">
    <property type="entry name" value="TatB"/>
</dbReference>
<keyword evidence="5 9" id="KW-0653">Protein transport</keyword>
<dbReference type="Pfam" id="PF02416">
    <property type="entry name" value="TatA_B_E"/>
    <property type="match status" value="1"/>
</dbReference>
<keyword evidence="8 9" id="KW-0472">Membrane</keyword>
<dbReference type="OrthoDB" id="7206969at2"/>
<feature type="compositionally biased region" description="Pro residues" evidence="10">
    <location>
        <begin position="120"/>
        <end position="129"/>
    </location>
</feature>
<comment type="subcellular location">
    <subcellularLocation>
        <location evidence="9">Cell membrane</location>
        <topology evidence="9">Single-pass membrane protein</topology>
    </subcellularLocation>
    <subcellularLocation>
        <location evidence="1">Membrane</location>
        <topology evidence="1">Single-pass membrane protein</topology>
    </subcellularLocation>
</comment>
<evidence type="ECO:0000256" key="9">
    <source>
        <dbReference type="HAMAP-Rule" id="MF_00237"/>
    </source>
</evidence>
<dbReference type="EMBL" id="FYEH01000002">
    <property type="protein sequence ID" value="SNB61534.1"/>
    <property type="molecule type" value="Genomic_DNA"/>
</dbReference>
<reference evidence="11 12" key="1">
    <citation type="submission" date="2017-06" db="EMBL/GenBank/DDBJ databases">
        <authorList>
            <person name="Kim H.J."/>
            <person name="Triplett B.A."/>
        </authorList>
    </citation>
    <scope>NUCLEOTIDE SEQUENCE [LARGE SCALE GENOMIC DNA]</scope>
    <source>
        <strain evidence="11 12">B29T1</strain>
    </source>
</reference>
<proteinExistence type="inferred from homology"/>
<evidence type="ECO:0000256" key="10">
    <source>
        <dbReference type="SAM" id="MobiDB-lite"/>
    </source>
</evidence>
<dbReference type="GO" id="GO:0033281">
    <property type="term" value="C:TAT protein transport complex"/>
    <property type="evidence" value="ECO:0007669"/>
    <property type="project" value="UniProtKB-UniRule"/>
</dbReference>
<gene>
    <name evidence="9" type="primary">tatB</name>
    <name evidence="11" type="ORF">SAMN07250955_102277</name>
</gene>
<keyword evidence="4 9" id="KW-0812">Transmembrane</keyword>
<dbReference type="PANTHER" id="PTHR33162:SF1">
    <property type="entry name" value="SEC-INDEPENDENT PROTEIN TRANSLOCASE PROTEIN TATA, CHLOROPLASTIC"/>
    <property type="match status" value="1"/>
</dbReference>
<dbReference type="InterPro" id="IPR003369">
    <property type="entry name" value="TatA/B/E"/>
</dbReference>
<dbReference type="HAMAP" id="MF_00237">
    <property type="entry name" value="TatB"/>
    <property type="match status" value="1"/>
</dbReference>
<dbReference type="AlphaFoldDB" id="A0A212QPZ2"/>
<evidence type="ECO:0000313" key="11">
    <source>
        <dbReference type="EMBL" id="SNB61534.1"/>
    </source>
</evidence>
<evidence type="ECO:0000313" key="12">
    <source>
        <dbReference type="Proteomes" id="UP000197065"/>
    </source>
</evidence>
<evidence type="ECO:0000256" key="1">
    <source>
        <dbReference type="ARBA" id="ARBA00004167"/>
    </source>
</evidence>
<feature type="region of interest" description="Disordered" evidence="10">
    <location>
        <begin position="74"/>
        <end position="181"/>
    </location>
</feature>
<evidence type="ECO:0000256" key="8">
    <source>
        <dbReference type="ARBA" id="ARBA00023136"/>
    </source>
</evidence>
<evidence type="ECO:0000256" key="7">
    <source>
        <dbReference type="ARBA" id="ARBA00023010"/>
    </source>
</evidence>
<comment type="similarity">
    <text evidence="9">Belongs to the TatB family.</text>
</comment>
<comment type="function">
    <text evidence="9">Part of the twin-arginine translocation (Tat) system that transports large folded proteins containing a characteristic twin-arginine motif in their signal peptide across membranes. Together with TatC, TatB is part of a receptor directly interacting with Tat signal peptides. TatB may form an oligomeric binding site that transiently accommodates folded Tat precursor proteins before their translocation.</text>
</comment>
<name>A0A212QPZ2_9PROT</name>
<dbReference type="NCBIfam" id="TIGR01410">
    <property type="entry name" value="tatB"/>
    <property type="match status" value="1"/>
</dbReference>
<dbReference type="Gene3D" id="1.20.5.3310">
    <property type="match status" value="1"/>
</dbReference>
<keyword evidence="6 9" id="KW-1133">Transmembrane helix</keyword>
<keyword evidence="3 9" id="KW-1003">Cell membrane</keyword>
<feature type="compositionally biased region" description="Basic and acidic residues" evidence="10">
    <location>
        <begin position="164"/>
        <end position="181"/>
    </location>
</feature>
<keyword evidence="7 9" id="KW-0811">Translocation</keyword>
<dbReference type="PRINTS" id="PR01506">
    <property type="entry name" value="TATBPROTEIN"/>
</dbReference>
<evidence type="ECO:0000256" key="3">
    <source>
        <dbReference type="ARBA" id="ARBA00022475"/>
    </source>
</evidence>
<evidence type="ECO:0000256" key="4">
    <source>
        <dbReference type="ARBA" id="ARBA00022692"/>
    </source>
</evidence>
<feature type="compositionally biased region" description="Basic and acidic residues" evidence="10">
    <location>
        <begin position="77"/>
        <end position="98"/>
    </location>
</feature>
<evidence type="ECO:0000256" key="6">
    <source>
        <dbReference type="ARBA" id="ARBA00022989"/>
    </source>
</evidence>
<comment type="subunit">
    <text evidence="9">The Tat system comprises two distinct complexes: a TatABC complex, containing multiple copies of TatA, TatB and TatC subunits, and a separate TatA complex, containing only TatA subunits. Substrates initially bind to the TatABC complex, which probably triggers association of the separate TatA complex to form the active translocon.</text>
</comment>
<dbReference type="PANTHER" id="PTHR33162">
    <property type="entry name" value="SEC-INDEPENDENT PROTEIN TRANSLOCASE PROTEIN TATA, CHLOROPLASTIC"/>
    <property type="match status" value="1"/>
</dbReference>